<keyword evidence="1" id="KW-1133">Transmembrane helix</keyword>
<dbReference type="EMBL" id="AP027742">
    <property type="protein sequence ID" value="BDZ76491.1"/>
    <property type="molecule type" value="Genomic_DNA"/>
</dbReference>
<feature type="transmembrane region" description="Helical" evidence="1">
    <location>
        <begin position="12"/>
        <end position="33"/>
    </location>
</feature>
<dbReference type="Gene3D" id="1.20.120.1760">
    <property type="match status" value="1"/>
</dbReference>
<dbReference type="Pfam" id="PF01066">
    <property type="entry name" value="CDP-OH_P_transf"/>
    <property type="match status" value="1"/>
</dbReference>
<feature type="transmembrane region" description="Helical" evidence="1">
    <location>
        <begin position="99"/>
        <end position="118"/>
    </location>
</feature>
<dbReference type="InterPro" id="IPR043130">
    <property type="entry name" value="CDP-OH_PTrfase_TM_dom"/>
</dbReference>
<dbReference type="InterPro" id="IPR000462">
    <property type="entry name" value="CDP-OH_P_trans"/>
</dbReference>
<protein>
    <submittedName>
        <fullName evidence="2">Phosphatidylserine synthase</fullName>
    </submittedName>
</protein>
<reference evidence="3" key="1">
    <citation type="journal article" date="2023" name="Int. J. Syst. Evol. Microbiol.">
        <title>Claveliimonas bilis gen. nov., sp. nov., deoxycholic acid-producing bacteria isolated from human faeces, and reclassification of Sellimonas monacensis Zenner et al. 2021 as Claveliimonas monacensis comb. nov.</title>
        <authorList>
            <person name="Hisatomi A."/>
            <person name="Kastawa N.W.E.P.G."/>
            <person name="Song I."/>
            <person name="Ohkuma M."/>
            <person name="Fukiya S."/>
            <person name="Sakamoto M."/>
        </authorList>
    </citation>
    <scope>NUCLEOTIDE SEQUENCE [LARGE SCALE GENOMIC DNA]</scope>
    <source>
        <strain evidence="3">12BBH14</strain>
    </source>
</reference>
<feature type="transmembrane region" description="Helical" evidence="1">
    <location>
        <begin position="138"/>
        <end position="156"/>
    </location>
</feature>
<keyword evidence="1" id="KW-0812">Transmembrane</keyword>
<evidence type="ECO:0000256" key="1">
    <source>
        <dbReference type="SAM" id="Phobius"/>
    </source>
</evidence>
<feature type="transmembrane region" description="Helical" evidence="1">
    <location>
        <begin position="162"/>
        <end position="180"/>
    </location>
</feature>
<organism evidence="2 3">
    <name type="scientific">Claveliimonas bilis</name>
    <dbReference type="NCBI Taxonomy" id="3028070"/>
    <lineage>
        <taxon>Bacteria</taxon>
        <taxon>Bacillati</taxon>
        <taxon>Bacillota</taxon>
        <taxon>Clostridia</taxon>
        <taxon>Lachnospirales</taxon>
        <taxon>Lachnospiraceae</taxon>
        <taxon>Claveliimonas</taxon>
    </lineage>
</organism>
<keyword evidence="3" id="KW-1185">Reference proteome</keyword>
<keyword evidence="1" id="KW-0472">Membrane</keyword>
<name>A0ABN6YTP2_9FIRM</name>
<dbReference type="Proteomes" id="UP001305815">
    <property type="component" value="Chromosome"/>
</dbReference>
<evidence type="ECO:0000313" key="3">
    <source>
        <dbReference type="Proteomes" id="UP001305815"/>
    </source>
</evidence>
<proteinExistence type="predicted"/>
<sequence length="212" mass="23813">MEERKKICGYYDYTVILTYIGIFIGFTGIVFIMEGKYREASICLMISGMCDMFDGTVASTKQRNRREKRFGIQIDSLSDLICFGVLPALFVYSISGKNYMAFFVSGFYVLSALIRLAYFNVMEEERQEIEGGKRTWYLGLPVTAAAIFIPACYVIQSELDCTAVMQIALIMMAVAFVLPFKIKKPYMAGKIGILFTGIIEFAILLLGLGLDV</sequence>
<gene>
    <name evidence="2" type="ORF">Lac1_06740</name>
</gene>
<feature type="transmembrane region" description="Helical" evidence="1">
    <location>
        <begin position="192"/>
        <end position="210"/>
    </location>
</feature>
<feature type="transmembrane region" description="Helical" evidence="1">
    <location>
        <begin position="70"/>
        <end position="93"/>
    </location>
</feature>
<dbReference type="RefSeq" id="WP_230107076.1">
    <property type="nucleotide sequence ID" value="NZ_AP024845.1"/>
</dbReference>
<accession>A0ABN6YTP2</accession>
<evidence type="ECO:0000313" key="2">
    <source>
        <dbReference type="EMBL" id="BDZ76491.1"/>
    </source>
</evidence>